<name>A0A0R2KL22_LACAM</name>
<dbReference type="AlphaFoldDB" id="A0A0R2KL22"/>
<gene>
    <name evidence="1" type="ORF">IV44_GL000719</name>
</gene>
<protein>
    <submittedName>
        <fullName evidence="1">Uncharacterized protein</fullName>
    </submittedName>
</protein>
<dbReference type="EMBL" id="JQBQ01000024">
    <property type="protein sequence ID" value="KRN90110.1"/>
    <property type="molecule type" value="Genomic_DNA"/>
</dbReference>
<sequence>MEIPIKISQFAKMPKLLPLNKIIRSSTFTAKQLGIVGMISKDDETIAAGNVGTMVDYLTRSILLADDHAFDVANIQLEKDFGQGLVSPDDFVKVVDEEERLKQIAKTTSEIDDLPDEVFKMARDVCAWEEAYRSGMYVKPETYPDKVTISHIREMLKRVEHFFEEYGWPTRDAFIASTKNNCLAGEGDYLLKDILVDLKVSNAQSMQIYWVRQLLVYYTLGFYNHFNDEKINCLMIYNARTDTVYYVKIADIDKAVFEFVNDAAEKQSKKNEQVLKLLGIKLK</sequence>
<dbReference type="PATRIC" id="fig|695563.3.peg.771"/>
<comment type="caution">
    <text evidence="1">The sequence shown here is derived from an EMBL/GenBank/DDBJ whole genome shotgun (WGS) entry which is preliminary data.</text>
</comment>
<reference evidence="1 2" key="1">
    <citation type="journal article" date="2015" name="Genome Announc.">
        <title>Expanding the biotechnology potential of lactobacilli through comparative genomics of 213 strains and associated genera.</title>
        <authorList>
            <person name="Sun Z."/>
            <person name="Harris H.M."/>
            <person name="McCann A."/>
            <person name="Guo C."/>
            <person name="Argimon S."/>
            <person name="Zhang W."/>
            <person name="Yang X."/>
            <person name="Jeffery I.B."/>
            <person name="Cooney J.C."/>
            <person name="Kagawa T.F."/>
            <person name="Liu W."/>
            <person name="Song Y."/>
            <person name="Salvetti E."/>
            <person name="Wrobel A."/>
            <person name="Rasinkangas P."/>
            <person name="Parkhill J."/>
            <person name="Rea M.C."/>
            <person name="O'Sullivan O."/>
            <person name="Ritari J."/>
            <person name="Douillard F.P."/>
            <person name="Paul Ross R."/>
            <person name="Yang R."/>
            <person name="Briner A.E."/>
            <person name="Felis G.E."/>
            <person name="de Vos W.M."/>
            <person name="Barrangou R."/>
            <person name="Klaenhammer T.R."/>
            <person name="Caufield P.W."/>
            <person name="Cui Y."/>
            <person name="Zhang H."/>
            <person name="O'Toole P.W."/>
        </authorList>
    </citation>
    <scope>NUCLEOTIDE SEQUENCE [LARGE SCALE GENOMIC DNA]</scope>
    <source>
        <strain evidence="1 2">DSM 16698</strain>
    </source>
</reference>
<dbReference type="Proteomes" id="UP000051529">
    <property type="component" value="Unassembled WGS sequence"/>
</dbReference>
<evidence type="ECO:0000313" key="1">
    <source>
        <dbReference type="EMBL" id="KRN90110.1"/>
    </source>
</evidence>
<dbReference type="RefSeq" id="WP_056985528.1">
    <property type="nucleotide sequence ID" value="NZ_JQBQ01000024.1"/>
</dbReference>
<proteinExistence type="predicted"/>
<evidence type="ECO:0000313" key="2">
    <source>
        <dbReference type="Proteomes" id="UP000051529"/>
    </source>
</evidence>
<accession>A0A0R2KL22</accession>
<organism evidence="1 2">
    <name type="scientific">Lactobacillus amylovorus subsp. animalium DSM 16698</name>
    <dbReference type="NCBI Taxonomy" id="695563"/>
    <lineage>
        <taxon>Bacteria</taxon>
        <taxon>Bacillati</taxon>
        <taxon>Bacillota</taxon>
        <taxon>Bacilli</taxon>
        <taxon>Lactobacillales</taxon>
        <taxon>Lactobacillaceae</taxon>
        <taxon>Lactobacillus</taxon>
        <taxon>Lactobacillus amylovorus subsp. animalium</taxon>
    </lineage>
</organism>